<dbReference type="GO" id="GO:0016709">
    <property type="term" value="F:oxidoreductase activity, acting on paired donors, with incorporation or reduction of molecular oxygen, NAD(P)H as one donor, and incorporation of one atom of oxygen"/>
    <property type="evidence" value="ECO:0007669"/>
    <property type="project" value="UniProtKB-ARBA"/>
</dbReference>
<evidence type="ECO:0000256" key="4">
    <source>
        <dbReference type="ARBA" id="ARBA00022827"/>
    </source>
</evidence>
<dbReference type="GO" id="GO:0071949">
    <property type="term" value="F:FAD binding"/>
    <property type="evidence" value="ECO:0007669"/>
    <property type="project" value="InterPro"/>
</dbReference>
<dbReference type="Gene3D" id="3.30.70.2450">
    <property type="match status" value="1"/>
</dbReference>
<organism evidence="6 7">
    <name type="scientific">Streptomyces albireticuli</name>
    <dbReference type="NCBI Taxonomy" id="1940"/>
    <lineage>
        <taxon>Bacteria</taxon>
        <taxon>Bacillati</taxon>
        <taxon>Actinomycetota</taxon>
        <taxon>Actinomycetes</taxon>
        <taxon>Kitasatosporales</taxon>
        <taxon>Streptomycetaceae</taxon>
        <taxon>Streptomyces</taxon>
    </lineage>
</organism>
<keyword evidence="3" id="KW-0285">Flavoprotein</keyword>
<evidence type="ECO:0000256" key="1">
    <source>
        <dbReference type="ARBA" id="ARBA00001974"/>
    </source>
</evidence>
<evidence type="ECO:0000256" key="2">
    <source>
        <dbReference type="ARBA" id="ARBA00007801"/>
    </source>
</evidence>
<dbReference type="PRINTS" id="PR00420">
    <property type="entry name" value="RNGMNOXGNASE"/>
</dbReference>
<dbReference type="InterPro" id="IPR050641">
    <property type="entry name" value="RIFMO-like"/>
</dbReference>
<evidence type="ECO:0000256" key="3">
    <source>
        <dbReference type="ARBA" id="ARBA00022630"/>
    </source>
</evidence>
<dbReference type="EMBL" id="NSJV01000460">
    <property type="protein sequence ID" value="PAU46391.1"/>
    <property type="molecule type" value="Genomic_DNA"/>
</dbReference>
<sequence length="518" mass="55228">MDAVSTVGTVGAAGDVEVLIAGAGPTGLVLAIDLARRGIRHRVVERSERGFPGSRGVGIQPRTLEVLDDLGAVDALRAVGGPCPLVQIWEGPERVRERDLVHRAAAGPATPYPELLMLPQWRTVEVLYGRLEDLGGAVDFSTEMTGFSQDGDGVTATLRRADGSEETVRAGYLVGADGGRSAVRKALGVPFTGEPVDPRPVLIADAVLEGVDRGHWHMWPKAEGGLLAVRSLEGAETFQVIARFEDVTYEPEVTRDATPEALLALLERRTGLPGLRVGEVTWASVYRARAAMAERFRTGRVFLAGDAAHIHSPAGGQGLNTSVQDAYNLGWKLGAVLRHGAPDALLDSYDTERVRVAADVLGLSTSVHADDRAHSEDGLHRRGPETLQLSLHYRESPLTRETRRDVPEGALRAGDRAPDAPCVDASGAEVRLFDAFRGPHFTLLDLTGEPPRQPLPAAPWLRTYRVGGPDADLHDTGGHAKTAYGSGLFLIRPDGYVGLATDEVGDVAAYVRAVAVAG</sequence>
<evidence type="ECO:0000259" key="5">
    <source>
        <dbReference type="Pfam" id="PF01494"/>
    </source>
</evidence>
<dbReference type="NCBIfam" id="NF004832">
    <property type="entry name" value="PRK06184.1"/>
    <property type="match status" value="1"/>
</dbReference>
<comment type="similarity">
    <text evidence="2">Belongs to the PheA/TfdB FAD monooxygenase family.</text>
</comment>
<dbReference type="Proteomes" id="UP000218944">
    <property type="component" value="Unassembled WGS sequence"/>
</dbReference>
<dbReference type="InterPro" id="IPR002938">
    <property type="entry name" value="FAD-bd"/>
</dbReference>
<reference evidence="6 7" key="1">
    <citation type="submission" date="2017-08" db="EMBL/GenBank/DDBJ databases">
        <title>Genome sequence of Streptomyces albireticuli NRRL B-1670.</title>
        <authorList>
            <person name="Graham D.E."/>
            <person name="Mahan K.M."/>
            <person name="Klingeman D.M."/>
            <person name="Hettich R.L."/>
            <person name="Parry R.J."/>
            <person name="Spain J.C."/>
        </authorList>
    </citation>
    <scope>NUCLEOTIDE SEQUENCE [LARGE SCALE GENOMIC DNA]</scope>
    <source>
        <strain evidence="6 7">NRRL B-1670</strain>
    </source>
</reference>
<dbReference type="PANTHER" id="PTHR43004">
    <property type="entry name" value="TRK SYSTEM POTASSIUM UPTAKE PROTEIN"/>
    <property type="match status" value="1"/>
</dbReference>
<keyword evidence="7" id="KW-1185">Reference proteome</keyword>
<keyword evidence="6" id="KW-0560">Oxidoreductase</keyword>
<gene>
    <name evidence="6" type="ORF">CK936_24360</name>
</gene>
<dbReference type="Pfam" id="PF01494">
    <property type="entry name" value="FAD_binding_3"/>
    <property type="match status" value="1"/>
</dbReference>
<dbReference type="Gene3D" id="3.40.30.120">
    <property type="match status" value="1"/>
</dbReference>
<dbReference type="SUPFAM" id="SSF52833">
    <property type="entry name" value="Thioredoxin-like"/>
    <property type="match status" value="1"/>
</dbReference>
<dbReference type="PANTHER" id="PTHR43004:SF19">
    <property type="entry name" value="BINDING MONOOXYGENASE, PUTATIVE (JCVI)-RELATED"/>
    <property type="match status" value="1"/>
</dbReference>
<feature type="domain" description="FAD-binding" evidence="5">
    <location>
        <begin position="15"/>
        <end position="361"/>
    </location>
</feature>
<proteinExistence type="inferred from homology"/>
<protein>
    <submittedName>
        <fullName evidence="6">Pentachlorophenol monooxygenase</fullName>
    </submittedName>
</protein>
<comment type="caution">
    <text evidence="6">The sequence shown here is derived from an EMBL/GenBank/DDBJ whole genome shotgun (WGS) entry which is preliminary data.</text>
</comment>
<dbReference type="InterPro" id="IPR036188">
    <property type="entry name" value="FAD/NAD-bd_sf"/>
</dbReference>
<dbReference type="Pfam" id="PF21274">
    <property type="entry name" value="Rng_hyd_C"/>
    <property type="match status" value="1"/>
</dbReference>
<dbReference type="Gene3D" id="3.50.50.60">
    <property type="entry name" value="FAD/NAD(P)-binding domain"/>
    <property type="match status" value="1"/>
</dbReference>
<comment type="cofactor">
    <cofactor evidence="1">
        <name>FAD</name>
        <dbReference type="ChEBI" id="CHEBI:57692"/>
    </cofactor>
</comment>
<keyword evidence="4" id="KW-0274">FAD</keyword>
<evidence type="ECO:0000313" key="6">
    <source>
        <dbReference type="EMBL" id="PAU46391.1"/>
    </source>
</evidence>
<dbReference type="AlphaFoldDB" id="A0A2A2D4F7"/>
<name>A0A2A2D4F7_9ACTN</name>
<accession>A0A2A2D4F7</accession>
<dbReference type="InterPro" id="IPR036249">
    <property type="entry name" value="Thioredoxin-like_sf"/>
</dbReference>
<dbReference type="SUPFAM" id="SSF51905">
    <property type="entry name" value="FAD/NAD(P)-binding domain"/>
    <property type="match status" value="1"/>
</dbReference>
<evidence type="ECO:0000313" key="7">
    <source>
        <dbReference type="Proteomes" id="UP000218944"/>
    </source>
</evidence>
<keyword evidence="6" id="KW-0503">Monooxygenase</keyword>